<feature type="domain" description="ATPase AAA-type core" evidence="2">
    <location>
        <begin position="1"/>
        <end position="63"/>
    </location>
</feature>
<dbReference type="Proteomes" id="UP000243686">
    <property type="component" value="Unassembled WGS sequence"/>
</dbReference>
<keyword evidence="1" id="KW-0812">Transmembrane</keyword>
<evidence type="ECO:0000256" key="1">
    <source>
        <dbReference type="SAM" id="Phobius"/>
    </source>
</evidence>
<dbReference type="InterPro" id="IPR027417">
    <property type="entry name" value="P-loop_NTPase"/>
</dbReference>
<dbReference type="PANTHER" id="PTHR14690">
    <property type="entry name" value="IQ MOTIF CONTAINING WITH AAA DOMAIN 1"/>
    <property type="match status" value="1"/>
</dbReference>
<accession>A0A1S8XAX1</accession>
<dbReference type="PANTHER" id="PTHR14690:SF0">
    <property type="entry name" value="IQ MOTIF CONTAINING WITH AAA DOMAIN 1"/>
    <property type="match status" value="1"/>
</dbReference>
<dbReference type="InterPro" id="IPR052267">
    <property type="entry name" value="N-DRC_Component"/>
</dbReference>
<sequence>MLVHAICTETGANLFDLSATNLVGKYPGKEGLKMLVHLVFKVALLLQPSVIMVNECEKMMKKKIPKTDLIKHVGAAASLRYH</sequence>
<dbReference type="SUPFAM" id="SSF52540">
    <property type="entry name" value="P-loop containing nucleoside triphosphate hydrolases"/>
    <property type="match status" value="1"/>
</dbReference>
<feature type="transmembrane region" description="Helical" evidence="1">
    <location>
        <begin position="34"/>
        <end position="53"/>
    </location>
</feature>
<dbReference type="Gene3D" id="3.40.50.300">
    <property type="entry name" value="P-loop containing nucleotide triphosphate hydrolases"/>
    <property type="match status" value="1"/>
</dbReference>
<evidence type="ECO:0000313" key="4">
    <source>
        <dbReference type="Proteomes" id="UP000243686"/>
    </source>
</evidence>
<dbReference type="GO" id="GO:0016887">
    <property type="term" value="F:ATP hydrolysis activity"/>
    <property type="evidence" value="ECO:0007669"/>
    <property type="project" value="InterPro"/>
</dbReference>
<evidence type="ECO:0000259" key="2">
    <source>
        <dbReference type="Pfam" id="PF00004"/>
    </source>
</evidence>
<dbReference type="GO" id="GO:0005524">
    <property type="term" value="F:ATP binding"/>
    <property type="evidence" value="ECO:0007669"/>
    <property type="project" value="InterPro"/>
</dbReference>
<name>A0A1S8XAX1_OPIVI</name>
<evidence type="ECO:0000313" key="3">
    <source>
        <dbReference type="EMBL" id="OON23870.1"/>
    </source>
</evidence>
<keyword evidence="4" id="KW-1185">Reference proteome</keyword>
<dbReference type="AlphaFoldDB" id="A0A1S8XAX1"/>
<dbReference type="InterPro" id="IPR003959">
    <property type="entry name" value="ATPase_AAA_core"/>
</dbReference>
<proteinExistence type="predicted"/>
<organism evidence="3 4">
    <name type="scientific">Opisthorchis viverrini</name>
    <name type="common">Southeast Asian liver fluke</name>
    <dbReference type="NCBI Taxonomy" id="6198"/>
    <lineage>
        <taxon>Eukaryota</taxon>
        <taxon>Metazoa</taxon>
        <taxon>Spiralia</taxon>
        <taxon>Lophotrochozoa</taxon>
        <taxon>Platyhelminthes</taxon>
        <taxon>Trematoda</taxon>
        <taxon>Digenea</taxon>
        <taxon>Opisthorchiida</taxon>
        <taxon>Opisthorchiata</taxon>
        <taxon>Opisthorchiidae</taxon>
        <taxon>Opisthorchis</taxon>
    </lineage>
</organism>
<keyword evidence="1" id="KW-0472">Membrane</keyword>
<gene>
    <name evidence="3" type="ORF">X801_00207</name>
</gene>
<dbReference type="EMBL" id="KV891478">
    <property type="protein sequence ID" value="OON23870.1"/>
    <property type="molecule type" value="Genomic_DNA"/>
</dbReference>
<keyword evidence="1" id="KW-1133">Transmembrane helix</keyword>
<protein>
    <recommendedName>
        <fullName evidence="2">ATPase AAA-type core domain-containing protein</fullName>
    </recommendedName>
</protein>
<dbReference type="Pfam" id="PF00004">
    <property type="entry name" value="AAA"/>
    <property type="match status" value="1"/>
</dbReference>
<reference evidence="3 4" key="1">
    <citation type="submission" date="2015-03" db="EMBL/GenBank/DDBJ databases">
        <title>Draft genome of the nematode, Opisthorchis viverrini.</title>
        <authorList>
            <person name="Mitreva M."/>
        </authorList>
    </citation>
    <scope>NUCLEOTIDE SEQUENCE [LARGE SCALE GENOMIC DNA]</scope>
    <source>
        <strain evidence="3">Khon Kaen</strain>
    </source>
</reference>